<keyword evidence="1" id="KW-0677">Repeat</keyword>
<dbReference type="GO" id="GO:0072380">
    <property type="term" value="C:TRC complex"/>
    <property type="evidence" value="ECO:0007669"/>
    <property type="project" value="TreeGrafter"/>
</dbReference>
<dbReference type="SUPFAM" id="SSF48452">
    <property type="entry name" value="TPR-like"/>
    <property type="match status" value="1"/>
</dbReference>
<name>A0A059EXY2_9MICR</name>
<sequence length="195" mass="22850">MSLESLKNYLQKHSKILEKAELESIEKIIDLAQERLSQSIEFKEKGNNSYKDKEYLDAIEFYTKAIQIDPTNEVLYSNRSAAYAKINCGESGIDDSLKALEYNPFFITSYLRLGDFYRSSDEEKSLFYYKVGLLFDPKNDKLLKRVESFDKKENDFLQSEKAKDVMKSDEFKNMFSKVMEDKDLMEKLANLNKNK</sequence>
<dbReference type="SMART" id="SM00028">
    <property type="entry name" value="TPR"/>
    <property type="match status" value="2"/>
</dbReference>
<dbReference type="PROSITE" id="PS50005">
    <property type="entry name" value="TPR"/>
    <property type="match status" value="1"/>
</dbReference>
<reference evidence="5" key="1">
    <citation type="submission" date="2013-02" db="EMBL/GenBank/DDBJ databases">
        <authorList>
            <consortium name="The Broad Institute Genome Sequencing Platform"/>
            <person name="Cuomo C."/>
            <person name="Becnel J."/>
            <person name="Sanscrainte N."/>
            <person name="Walker B."/>
            <person name="Young S.K."/>
            <person name="Zeng Q."/>
            <person name="Gargeya S."/>
            <person name="Fitzgerald M."/>
            <person name="Haas B."/>
            <person name="Abouelleil A."/>
            <person name="Alvarado L."/>
            <person name="Arachchi H.M."/>
            <person name="Berlin A.M."/>
            <person name="Chapman S.B."/>
            <person name="Dewar J."/>
            <person name="Goldberg J."/>
            <person name="Griggs A."/>
            <person name="Gujja S."/>
            <person name="Hansen M."/>
            <person name="Howarth C."/>
            <person name="Imamovic A."/>
            <person name="Larimer J."/>
            <person name="McCowan C."/>
            <person name="Murphy C."/>
            <person name="Neiman D."/>
            <person name="Pearson M."/>
            <person name="Priest M."/>
            <person name="Roberts A."/>
            <person name="Saif S."/>
            <person name="Shea T."/>
            <person name="Sisk P."/>
            <person name="Sykes S."/>
            <person name="Wortman J."/>
            <person name="Nusbaum C."/>
            <person name="Birren B."/>
        </authorList>
    </citation>
    <scope>NUCLEOTIDE SEQUENCE [LARGE SCALE GENOMIC DNA]</scope>
    <source>
        <strain evidence="5">PRA339</strain>
    </source>
</reference>
<dbReference type="GO" id="GO:0060090">
    <property type="term" value="F:molecular adaptor activity"/>
    <property type="evidence" value="ECO:0007669"/>
    <property type="project" value="TreeGrafter"/>
</dbReference>
<dbReference type="AlphaFoldDB" id="A0A059EXY2"/>
<dbReference type="PANTHER" id="PTHR45831:SF2">
    <property type="entry name" value="LD24721P"/>
    <property type="match status" value="1"/>
</dbReference>
<dbReference type="Gene3D" id="1.25.40.10">
    <property type="entry name" value="Tetratricopeptide repeat domain"/>
    <property type="match status" value="1"/>
</dbReference>
<protein>
    <submittedName>
        <fullName evidence="4">Uncharacterized protein</fullName>
    </submittedName>
</protein>
<dbReference type="EMBL" id="KK365235">
    <property type="protein sequence ID" value="KCZ79732.1"/>
    <property type="molecule type" value="Genomic_DNA"/>
</dbReference>
<evidence type="ECO:0000313" key="4">
    <source>
        <dbReference type="EMBL" id="KCZ79732.1"/>
    </source>
</evidence>
<dbReference type="InterPro" id="IPR047150">
    <property type="entry name" value="SGT"/>
</dbReference>
<dbReference type="InterPro" id="IPR011990">
    <property type="entry name" value="TPR-like_helical_dom_sf"/>
</dbReference>
<dbReference type="VEuPathDB" id="MicrosporidiaDB:H312_02880"/>
<gene>
    <name evidence="4" type="ORF">H312_02880</name>
</gene>
<keyword evidence="5" id="KW-1185">Reference proteome</keyword>
<organism evidence="4 5">
    <name type="scientific">Anncaliia algerae PRA339</name>
    <dbReference type="NCBI Taxonomy" id="1288291"/>
    <lineage>
        <taxon>Eukaryota</taxon>
        <taxon>Fungi</taxon>
        <taxon>Fungi incertae sedis</taxon>
        <taxon>Microsporidia</taxon>
        <taxon>Tubulinosematoidea</taxon>
        <taxon>Tubulinosematidae</taxon>
        <taxon>Anncaliia</taxon>
    </lineage>
</organism>
<dbReference type="GO" id="GO:0016020">
    <property type="term" value="C:membrane"/>
    <property type="evidence" value="ECO:0007669"/>
    <property type="project" value="TreeGrafter"/>
</dbReference>
<evidence type="ECO:0000256" key="3">
    <source>
        <dbReference type="PROSITE-ProRule" id="PRU00339"/>
    </source>
</evidence>
<dbReference type="PANTHER" id="PTHR45831">
    <property type="entry name" value="LD24721P"/>
    <property type="match status" value="1"/>
</dbReference>
<keyword evidence="2 3" id="KW-0802">TPR repeat</keyword>
<reference evidence="4 5" key="2">
    <citation type="submission" date="2014-03" db="EMBL/GenBank/DDBJ databases">
        <title>The Genome Sequence of Anncaliia algerae insect isolate PRA339.</title>
        <authorList>
            <consortium name="The Broad Institute Genome Sequencing Platform"/>
            <consortium name="The Broad Institute Genome Sequencing Center for Infectious Disease"/>
            <person name="Cuomo C."/>
            <person name="Becnel J."/>
            <person name="Sanscrainte N."/>
            <person name="Walker B."/>
            <person name="Young S.K."/>
            <person name="Zeng Q."/>
            <person name="Gargeya S."/>
            <person name="Fitzgerald M."/>
            <person name="Haas B."/>
            <person name="Abouelleil A."/>
            <person name="Alvarado L."/>
            <person name="Arachchi H.M."/>
            <person name="Berlin A.M."/>
            <person name="Chapman S.B."/>
            <person name="Dewar J."/>
            <person name="Goldberg J."/>
            <person name="Griggs A."/>
            <person name="Gujja S."/>
            <person name="Hansen M."/>
            <person name="Howarth C."/>
            <person name="Imamovic A."/>
            <person name="Larimer J."/>
            <person name="McCowan C."/>
            <person name="Murphy C."/>
            <person name="Neiman D."/>
            <person name="Pearson M."/>
            <person name="Priest M."/>
            <person name="Roberts A."/>
            <person name="Saif S."/>
            <person name="Shea T."/>
            <person name="Sisk P."/>
            <person name="Sykes S."/>
            <person name="Wortman J."/>
            <person name="Nusbaum C."/>
            <person name="Birren B."/>
        </authorList>
    </citation>
    <scope>NUCLEOTIDE SEQUENCE [LARGE SCALE GENOMIC DNA]</scope>
    <source>
        <strain evidence="4 5">PRA339</strain>
    </source>
</reference>
<dbReference type="GO" id="GO:0006620">
    <property type="term" value="P:post-translational protein targeting to endoplasmic reticulum membrane"/>
    <property type="evidence" value="ECO:0007669"/>
    <property type="project" value="TreeGrafter"/>
</dbReference>
<dbReference type="HOGENOM" id="CLU_000134_46_3_1"/>
<evidence type="ECO:0000256" key="1">
    <source>
        <dbReference type="ARBA" id="ARBA00022737"/>
    </source>
</evidence>
<dbReference type="Proteomes" id="UP000030655">
    <property type="component" value="Unassembled WGS sequence"/>
</dbReference>
<feature type="repeat" description="TPR" evidence="3">
    <location>
        <begin position="39"/>
        <end position="72"/>
    </location>
</feature>
<evidence type="ECO:0000313" key="5">
    <source>
        <dbReference type="Proteomes" id="UP000030655"/>
    </source>
</evidence>
<evidence type="ECO:0000256" key="2">
    <source>
        <dbReference type="ARBA" id="ARBA00022803"/>
    </source>
</evidence>
<dbReference type="OrthoDB" id="2187829at2759"/>
<accession>A0A059EXY2</accession>
<proteinExistence type="predicted"/>
<dbReference type="InterPro" id="IPR019734">
    <property type="entry name" value="TPR_rpt"/>
</dbReference>
<dbReference type="STRING" id="1288291.A0A059EXY2"/>